<reference evidence="2 4" key="1">
    <citation type="journal article" date="2014" name="BMC Genomics">
        <title>Genome sequence of Anopheles sinensis provides insight into genetics basis of mosquito competence for malaria parasites.</title>
        <authorList>
            <person name="Zhou D."/>
            <person name="Zhang D."/>
            <person name="Ding G."/>
            <person name="Shi L."/>
            <person name="Hou Q."/>
            <person name="Ye Y."/>
            <person name="Xu Y."/>
            <person name="Zhou H."/>
            <person name="Xiong C."/>
            <person name="Li S."/>
            <person name="Yu J."/>
            <person name="Hong S."/>
            <person name="Yu X."/>
            <person name="Zou P."/>
            <person name="Chen C."/>
            <person name="Chang X."/>
            <person name="Wang W."/>
            <person name="Lv Y."/>
            <person name="Sun Y."/>
            <person name="Ma L."/>
            <person name="Shen B."/>
            <person name="Zhu C."/>
        </authorList>
    </citation>
    <scope>NUCLEOTIDE SEQUENCE [LARGE SCALE GENOMIC DNA]</scope>
</reference>
<feature type="compositionally biased region" description="Pro residues" evidence="1">
    <location>
        <begin position="159"/>
        <end position="168"/>
    </location>
</feature>
<accession>A0A084WMR0</accession>
<dbReference type="EMBL" id="ATLV01024501">
    <property type="status" value="NOT_ANNOTATED_CDS"/>
    <property type="molecule type" value="Genomic_DNA"/>
</dbReference>
<dbReference type="OrthoDB" id="6247875at2759"/>
<dbReference type="AlphaFoldDB" id="A0A084WMR0"/>
<keyword evidence="4" id="KW-1185">Reference proteome</keyword>
<dbReference type="VEuPathDB" id="VectorBase:ASIC019562"/>
<gene>
    <name evidence="2" type="ORF">ZHAS_00019562</name>
</gene>
<name>A0A084WMR0_ANOSI</name>
<evidence type="ECO:0000313" key="4">
    <source>
        <dbReference type="Proteomes" id="UP000030765"/>
    </source>
</evidence>
<sequence>MQENNELDSPSSTASTSPRGVVSSGRRTKKQTANGKQSAKEARAASEGKDKPSPNGTITSTPPVENKNVTPLPGFQQAFGSTEIGKFSEVFFNSSPSPADHSPSQHHPMHHQEDEQHQDQQSQHPTQPGLGRHRQQQQLLAMEALSVYESDVDTLSPQPWDPTRPGPRGPGESYEGASTGYNLQIGTSFHPAFYESSSYSDHAVDSPLGNYFSEMTCSEFVN</sequence>
<reference evidence="3" key="2">
    <citation type="submission" date="2020-05" db="UniProtKB">
        <authorList>
            <consortium name="EnsemblMetazoa"/>
        </authorList>
    </citation>
    <scope>IDENTIFICATION</scope>
</reference>
<organism evidence="2">
    <name type="scientific">Anopheles sinensis</name>
    <name type="common">Mosquito</name>
    <dbReference type="NCBI Taxonomy" id="74873"/>
    <lineage>
        <taxon>Eukaryota</taxon>
        <taxon>Metazoa</taxon>
        <taxon>Ecdysozoa</taxon>
        <taxon>Arthropoda</taxon>
        <taxon>Hexapoda</taxon>
        <taxon>Insecta</taxon>
        <taxon>Pterygota</taxon>
        <taxon>Neoptera</taxon>
        <taxon>Endopterygota</taxon>
        <taxon>Diptera</taxon>
        <taxon>Nematocera</taxon>
        <taxon>Culicoidea</taxon>
        <taxon>Culicidae</taxon>
        <taxon>Anophelinae</taxon>
        <taxon>Anopheles</taxon>
    </lineage>
</organism>
<proteinExistence type="predicted"/>
<protein>
    <submittedName>
        <fullName evidence="2">AGAP006579-PA-like protein</fullName>
    </submittedName>
</protein>
<feature type="compositionally biased region" description="Basic and acidic residues" evidence="1">
    <location>
        <begin position="38"/>
        <end position="52"/>
    </location>
</feature>
<feature type="compositionally biased region" description="Polar residues" evidence="1">
    <location>
        <begin position="1"/>
        <end position="18"/>
    </location>
</feature>
<dbReference type="VEuPathDB" id="VectorBase:ASIS006054"/>
<evidence type="ECO:0000313" key="2">
    <source>
        <dbReference type="EMBL" id="KFB51504.1"/>
    </source>
</evidence>
<dbReference type="EnsemblMetazoa" id="ASIC019562-RA">
    <property type="protein sequence ID" value="ASIC019562-PA"/>
    <property type="gene ID" value="ASIC019562"/>
</dbReference>
<evidence type="ECO:0000256" key="1">
    <source>
        <dbReference type="SAM" id="MobiDB-lite"/>
    </source>
</evidence>
<feature type="compositionally biased region" description="Polar residues" evidence="1">
    <location>
        <begin position="54"/>
        <end position="69"/>
    </location>
</feature>
<dbReference type="OMA" id="YESCHNG"/>
<evidence type="ECO:0000313" key="3">
    <source>
        <dbReference type="EnsemblMetazoa" id="ASIC019562-PA"/>
    </source>
</evidence>
<dbReference type="STRING" id="74873.A0A084WMR0"/>
<dbReference type="EMBL" id="KE525352">
    <property type="protein sequence ID" value="KFB51504.1"/>
    <property type="molecule type" value="Genomic_DNA"/>
</dbReference>
<feature type="region of interest" description="Disordered" evidence="1">
    <location>
        <begin position="1"/>
        <end position="179"/>
    </location>
</feature>
<dbReference type="Proteomes" id="UP000030765">
    <property type="component" value="Unassembled WGS sequence"/>
</dbReference>